<evidence type="ECO:0000259" key="3">
    <source>
        <dbReference type="Pfam" id="PF11797"/>
    </source>
</evidence>
<evidence type="ECO:0000313" key="5">
    <source>
        <dbReference type="Proteomes" id="UP000050823"/>
    </source>
</evidence>
<dbReference type="InterPro" id="IPR010317">
    <property type="entry name" value="WxLIP_PGBD"/>
</dbReference>
<dbReference type="Pfam" id="PF11797">
    <property type="entry name" value="WxLIP_HBD"/>
    <property type="match status" value="1"/>
</dbReference>
<name>A0AA89I270_9LACO</name>
<keyword evidence="1" id="KW-1133">Transmembrane helix</keyword>
<gene>
    <name evidence="4" type="ORF">FC90_GL000614</name>
</gene>
<dbReference type="Proteomes" id="UP000050823">
    <property type="component" value="Unassembled WGS sequence"/>
</dbReference>
<dbReference type="EMBL" id="AYZB01000003">
    <property type="protein sequence ID" value="KRM24139.1"/>
    <property type="molecule type" value="Genomic_DNA"/>
</dbReference>
<dbReference type="InterPro" id="IPR021759">
    <property type="entry name" value="WxLIP_HBD"/>
</dbReference>
<accession>A0AA89I270</accession>
<reference evidence="4 5" key="1">
    <citation type="journal article" date="2015" name="Genome Announc.">
        <title>Expanding the biotechnology potential of lactobacilli through comparative genomics of 213 strains and associated genera.</title>
        <authorList>
            <person name="Sun Z."/>
            <person name="Harris H.M."/>
            <person name="McCann A."/>
            <person name="Guo C."/>
            <person name="Argimon S."/>
            <person name="Zhang W."/>
            <person name="Yang X."/>
            <person name="Jeffery I.B."/>
            <person name="Cooney J.C."/>
            <person name="Kagawa T.F."/>
            <person name="Liu W."/>
            <person name="Song Y."/>
            <person name="Salvetti E."/>
            <person name="Wrobel A."/>
            <person name="Rasinkangas P."/>
            <person name="Parkhill J."/>
            <person name="Rea M.C."/>
            <person name="O'Sullivan O."/>
            <person name="Ritari J."/>
            <person name="Douillard F.P."/>
            <person name="Paul Ross R."/>
            <person name="Yang R."/>
            <person name="Briner A.E."/>
            <person name="Felis G.E."/>
            <person name="de Vos W.M."/>
            <person name="Barrangou R."/>
            <person name="Klaenhammer T.R."/>
            <person name="Caufield P.W."/>
            <person name="Cui Y."/>
            <person name="Zhang H."/>
            <person name="O'Toole P.W."/>
        </authorList>
    </citation>
    <scope>NUCLEOTIDE SEQUENCE [LARGE SCALE GENOMIC DNA]</scope>
    <source>
        <strain evidence="4 5">DSM 20719</strain>
    </source>
</reference>
<feature type="transmembrane region" description="Helical" evidence="1">
    <location>
        <begin position="316"/>
        <end position="334"/>
    </location>
</feature>
<proteinExistence type="predicted"/>
<dbReference type="Pfam" id="PF06030">
    <property type="entry name" value="WxLIP_PGBD"/>
    <property type="match status" value="1"/>
</dbReference>
<evidence type="ECO:0008006" key="6">
    <source>
        <dbReference type="Google" id="ProtNLM"/>
    </source>
</evidence>
<evidence type="ECO:0000256" key="1">
    <source>
        <dbReference type="SAM" id="Phobius"/>
    </source>
</evidence>
<evidence type="ECO:0000313" key="4">
    <source>
        <dbReference type="EMBL" id="KRM24139.1"/>
    </source>
</evidence>
<keyword evidence="1" id="KW-0812">Transmembrane</keyword>
<feature type="domain" description="WxL Interacting Protein host binding" evidence="3">
    <location>
        <begin position="170"/>
        <end position="304"/>
    </location>
</feature>
<dbReference type="RefSeq" id="WP_057907532.1">
    <property type="nucleotide sequence ID" value="NZ_AYZB01000003.1"/>
</dbReference>
<evidence type="ECO:0000259" key="2">
    <source>
        <dbReference type="Pfam" id="PF06030"/>
    </source>
</evidence>
<organism evidence="4 5">
    <name type="scientific">Latilactobacillus graminis DSM 20719</name>
    <dbReference type="NCBI Taxonomy" id="1423752"/>
    <lineage>
        <taxon>Bacteria</taxon>
        <taxon>Bacillati</taxon>
        <taxon>Bacillota</taxon>
        <taxon>Bacilli</taxon>
        <taxon>Lactobacillales</taxon>
        <taxon>Lactobacillaceae</taxon>
        <taxon>Latilactobacillus</taxon>
    </lineage>
</organism>
<sequence length="337" mass="37965">MRQIKRQSGLVLALCVAFILGLMMDHQPVQAEQVAYSVMPIYPANQTDADLGYYDLKVTPGHRQELELSIQNSSTRPIIVDVTPTTATTNTNGVIDYTGTKSQRDYSLKASFTDLISSPQQVKVPANGSQTITFNLKTPDEPFRGQILGGFYITQVPNNQADQAIKRKGGATLTNRYAYVLAAKLTESDEIVRPSLRLRKIRAGLVNSHPTILVNIQNFKANAVGKMKVRAEIRKVGSNKILYQNKRHDLEMAPNSNFNYGVDLNSHSLTVGRYNILLHVSSNKGHWRLSKDFVMTRKMVAKYNDQAVELPRNNNWWLYAIFVVMIAIILFLIIRLR</sequence>
<comment type="caution">
    <text evidence="4">The sequence shown here is derived from an EMBL/GenBank/DDBJ whole genome shotgun (WGS) entry which is preliminary data.</text>
</comment>
<feature type="domain" description="WxL Interacting Protein peptidoglycan binding" evidence="2">
    <location>
        <begin position="36"/>
        <end position="154"/>
    </location>
</feature>
<protein>
    <recommendedName>
        <fullName evidence="6">DUF3324 domain-containing protein</fullName>
    </recommendedName>
</protein>
<dbReference type="AlphaFoldDB" id="A0AA89I270"/>
<keyword evidence="1" id="KW-0472">Membrane</keyword>